<evidence type="ECO:0008006" key="3">
    <source>
        <dbReference type="Google" id="ProtNLM"/>
    </source>
</evidence>
<proteinExistence type="predicted"/>
<dbReference type="STRING" id="139420.A0A371D474"/>
<evidence type="ECO:0000313" key="2">
    <source>
        <dbReference type="Proteomes" id="UP000256964"/>
    </source>
</evidence>
<dbReference type="EMBL" id="KZ857419">
    <property type="protein sequence ID" value="RDX47343.1"/>
    <property type="molecule type" value="Genomic_DNA"/>
</dbReference>
<protein>
    <recommendedName>
        <fullName evidence="3">Reverse transcriptase zinc-binding domain-containing protein</fullName>
    </recommendedName>
</protein>
<keyword evidence="2" id="KW-1185">Reference proteome</keyword>
<accession>A0A371D474</accession>
<reference evidence="1 2" key="1">
    <citation type="journal article" date="2018" name="Biotechnol. Biofuels">
        <title>Integrative visual omics of the white-rot fungus Polyporus brumalis exposes the biotechnological potential of its oxidative enzymes for delignifying raw plant biomass.</title>
        <authorList>
            <person name="Miyauchi S."/>
            <person name="Rancon A."/>
            <person name="Drula E."/>
            <person name="Hage H."/>
            <person name="Chaduli D."/>
            <person name="Favel A."/>
            <person name="Grisel S."/>
            <person name="Henrissat B."/>
            <person name="Herpoel-Gimbert I."/>
            <person name="Ruiz-Duenas F.J."/>
            <person name="Chevret D."/>
            <person name="Hainaut M."/>
            <person name="Lin J."/>
            <person name="Wang M."/>
            <person name="Pangilinan J."/>
            <person name="Lipzen A."/>
            <person name="Lesage-Meessen L."/>
            <person name="Navarro D."/>
            <person name="Riley R."/>
            <person name="Grigoriev I.V."/>
            <person name="Zhou S."/>
            <person name="Raouche S."/>
            <person name="Rosso M.N."/>
        </authorList>
    </citation>
    <scope>NUCLEOTIDE SEQUENCE [LARGE SCALE GENOMIC DNA]</scope>
    <source>
        <strain evidence="1 2">BRFM 1820</strain>
    </source>
</reference>
<dbReference type="AlphaFoldDB" id="A0A371D474"/>
<dbReference type="OrthoDB" id="2802125at2759"/>
<gene>
    <name evidence="1" type="ORF">OH76DRAFT_1405954</name>
</gene>
<organism evidence="1 2">
    <name type="scientific">Lentinus brumalis</name>
    <dbReference type="NCBI Taxonomy" id="2498619"/>
    <lineage>
        <taxon>Eukaryota</taxon>
        <taxon>Fungi</taxon>
        <taxon>Dikarya</taxon>
        <taxon>Basidiomycota</taxon>
        <taxon>Agaricomycotina</taxon>
        <taxon>Agaricomycetes</taxon>
        <taxon>Polyporales</taxon>
        <taxon>Polyporaceae</taxon>
        <taxon>Lentinus</taxon>
    </lineage>
</organism>
<name>A0A371D474_9APHY</name>
<evidence type="ECO:0000313" key="1">
    <source>
        <dbReference type="EMBL" id="RDX47343.1"/>
    </source>
</evidence>
<sequence>MTYTTTKRDIFAEHYVKKATAARNVANTSLSLESSVGTIPPPAVLTLYRAQVEPHLVYGCEVALDVSDSELKPLRVVQHMYLRRALGLGSHSQLTPLFTETGIWPLRYRRASLVLRYLRYVLRDEPTLALAAVREAWTLAQHGHSSWWSDLCHSLIALPEPVAIALDARPTPDMVKGLLKDVEHSLAQHLYKSVRDSRRLPLLWARFSRLPPTPTLSQVCAAQPYLKLTSTKPREALVRLLTSDHPFGIEVGRRRSPPVPPNCRICRFCRQKAALEDEMHVLFTCEDARLQQVREAQLLQLLLPLLPGARELFGRLEPLAFLNFVMGKERLLAVFAQYVLDVFQLVDTVPFFSVPSDSPLAGPVVANDTV</sequence>
<dbReference type="Proteomes" id="UP000256964">
    <property type="component" value="Unassembled WGS sequence"/>
</dbReference>